<dbReference type="Gene3D" id="3.40.50.280">
    <property type="entry name" value="Cobalamin-binding domain"/>
    <property type="match status" value="1"/>
</dbReference>
<keyword evidence="5" id="KW-1185">Reference proteome</keyword>
<dbReference type="GO" id="GO:0005829">
    <property type="term" value="C:cytosol"/>
    <property type="evidence" value="ECO:0007669"/>
    <property type="project" value="TreeGrafter"/>
</dbReference>
<name>A0A7G9RGR7_9ACTN</name>
<dbReference type="InterPro" id="IPR036724">
    <property type="entry name" value="Cobalamin-bd_sf"/>
</dbReference>
<dbReference type="GO" id="GO:0046872">
    <property type="term" value="F:metal ion binding"/>
    <property type="evidence" value="ECO:0007669"/>
    <property type="project" value="UniProtKB-KW"/>
</dbReference>
<sequence length="344" mass="36078">MDSRLREAADRFDHAVTTARRDAAVQVVEELLDSGVEAMTVMTDVIAAAQRHVGARWQRGEWSVAQEHAATSVSVAALEAVARKAATGAPHRGHVVVACAEHEWHAMPASIVAAGLRAEGWEVTLLGASTPTARLSRYLRDLGPDVTAVSCSVAAGLPTSRAFIEASTSAGIPVLAGGAAFGTDDRRATALGATAWAADVRSAVETVASLPMVVHEAAPLPAEITLEQVALRHAGHALVDAVAFRWQNRHEALGPVADEDEADLLHETVEQVYHAVVGALITGDGRLVAETAAWVESVLAVRGMPSSAVRDLGRSMAAELDDFPLAASMWQRHWPSAGVGSCPS</sequence>
<dbReference type="SUPFAM" id="SSF47644">
    <property type="entry name" value="Methionine synthase domain"/>
    <property type="match status" value="1"/>
</dbReference>
<dbReference type="InterPro" id="IPR003759">
    <property type="entry name" value="Cbl-bd_cap"/>
</dbReference>
<dbReference type="PANTHER" id="PTHR45833">
    <property type="entry name" value="METHIONINE SYNTHASE"/>
    <property type="match status" value="1"/>
</dbReference>
<dbReference type="InterPro" id="IPR050554">
    <property type="entry name" value="Met_Synthase/Corrinoid"/>
</dbReference>
<proteinExistence type="predicted"/>
<evidence type="ECO:0000256" key="1">
    <source>
        <dbReference type="ARBA" id="ARBA00022723"/>
    </source>
</evidence>
<keyword evidence="2" id="KW-0170">Cobalt</keyword>
<dbReference type="PROSITE" id="PS51332">
    <property type="entry name" value="B12_BINDING"/>
    <property type="match status" value="1"/>
</dbReference>
<evidence type="ECO:0000313" key="5">
    <source>
        <dbReference type="Proteomes" id="UP000515947"/>
    </source>
</evidence>
<evidence type="ECO:0000259" key="3">
    <source>
        <dbReference type="PROSITE" id="PS51332"/>
    </source>
</evidence>
<reference evidence="4 5" key="1">
    <citation type="submission" date="2020-08" db="EMBL/GenBank/DDBJ databases">
        <title>Genome sequence of Nocardioides mesophilus KACC 16243T.</title>
        <authorList>
            <person name="Hyun D.-W."/>
            <person name="Bae J.-W."/>
        </authorList>
    </citation>
    <scope>NUCLEOTIDE SEQUENCE [LARGE SCALE GENOMIC DNA]</scope>
    <source>
        <strain evidence="4 5">KACC 16243</strain>
    </source>
</reference>
<protein>
    <submittedName>
        <fullName evidence="4">Cobalamin B12-binding domain-containing protein</fullName>
    </submittedName>
</protein>
<dbReference type="GO" id="GO:0050667">
    <property type="term" value="P:homocysteine metabolic process"/>
    <property type="evidence" value="ECO:0007669"/>
    <property type="project" value="TreeGrafter"/>
</dbReference>
<evidence type="ECO:0000256" key="2">
    <source>
        <dbReference type="ARBA" id="ARBA00023285"/>
    </source>
</evidence>
<dbReference type="GO" id="GO:0008705">
    <property type="term" value="F:methionine synthase activity"/>
    <property type="evidence" value="ECO:0007669"/>
    <property type="project" value="TreeGrafter"/>
</dbReference>
<dbReference type="PANTHER" id="PTHR45833:SF1">
    <property type="entry name" value="METHIONINE SYNTHASE"/>
    <property type="match status" value="1"/>
</dbReference>
<dbReference type="EMBL" id="CP060713">
    <property type="protein sequence ID" value="QNN54792.1"/>
    <property type="molecule type" value="Genomic_DNA"/>
</dbReference>
<dbReference type="SUPFAM" id="SSF52242">
    <property type="entry name" value="Cobalamin (vitamin B12)-binding domain"/>
    <property type="match status" value="1"/>
</dbReference>
<feature type="domain" description="B12-binding" evidence="3">
    <location>
        <begin position="92"/>
        <end position="221"/>
    </location>
</feature>
<dbReference type="KEGG" id="nmes:H9L09_02750"/>
<dbReference type="Pfam" id="PF02607">
    <property type="entry name" value="B12-binding_2"/>
    <property type="match status" value="1"/>
</dbReference>
<accession>A0A7G9RGR7</accession>
<dbReference type="InterPro" id="IPR006158">
    <property type="entry name" value="Cobalamin-bd"/>
</dbReference>
<evidence type="ECO:0000313" key="4">
    <source>
        <dbReference type="EMBL" id="QNN54792.1"/>
    </source>
</evidence>
<dbReference type="AlphaFoldDB" id="A0A7G9RGR7"/>
<dbReference type="Pfam" id="PF02310">
    <property type="entry name" value="B12-binding"/>
    <property type="match status" value="1"/>
</dbReference>
<dbReference type="Proteomes" id="UP000515947">
    <property type="component" value="Chromosome"/>
</dbReference>
<keyword evidence="1" id="KW-0479">Metal-binding</keyword>
<gene>
    <name evidence="4" type="ORF">H9L09_02750</name>
</gene>
<dbReference type="GO" id="GO:0031419">
    <property type="term" value="F:cobalamin binding"/>
    <property type="evidence" value="ECO:0007669"/>
    <property type="project" value="InterPro"/>
</dbReference>
<dbReference type="GO" id="GO:0046653">
    <property type="term" value="P:tetrahydrofolate metabolic process"/>
    <property type="evidence" value="ECO:0007669"/>
    <property type="project" value="TreeGrafter"/>
</dbReference>
<organism evidence="4 5">
    <name type="scientific">Nocardioides mesophilus</name>
    <dbReference type="NCBI Taxonomy" id="433659"/>
    <lineage>
        <taxon>Bacteria</taxon>
        <taxon>Bacillati</taxon>
        <taxon>Actinomycetota</taxon>
        <taxon>Actinomycetes</taxon>
        <taxon>Propionibacteriales</taxon>
        <taxon>Nocardioidaceae</taxon>
        <taxon>Nocardioides</taxon>
    </lineage>
</organism>
<dbReference type="InterPro" id="IPR036594">
    <property type="entry name" value="Meth_synthase_dom"/>
</dbReference>
<dbReference type="Gene3D" id="1.10.1240.10">
    <property type="entry name" value="Methionine synthase domain"/>
    <property type="match status" value="1"/>
</dbReference>